<dbReference type="Proteomes" id="UP001179121">
    <property type="component" value="Chromosome"/>
</dbReference>
<name>A0AA86T2X5_9BACT</name>
<dbReference type="AlphaFoldDB" id="A0AA86T2X5"/>
<dbReference type="KEGG" id="nti:DNFV4_01139"/>
<dbReference type="EMBL" id="OX365700">
    <property type="protein sequence ID" value="CAI4030711.1"/>
    <property type="molecule type" value="Genomic_DNA"/>
</dbReference>
<proteinExistence type="predicted"/>
<organism evidence="1 2">
    <name type="scientific">Nitrospira tepida</name>
    <dbReference type="NCBI Taxonomy" id="2973512"/>
    <lineage>
        <taxon>Bacteria</taxon>
        <taxon>Pseudomonadati</taxon>
        <taxon>Nitrospirota</taxon>
        <taxon>Nitrospiria</taxon>
        <taxon>Nitrospirales</taxon>
        <taxon>Nitrospiraceae</taxon>
        <taxon>Nitrospira</taxon>
    </lineage>
</organism>
<evidence type="ECO:0000313" key="1">
    <source>
        <dbReference type="EMBL" id="CAI4030711.1"/>
    </source>
</evidence>
<accession>A0AA86T2X5</accession>
<sequence>MTRKGREYVGNLIQGLVIKPMNRVARRPAR</sequence>
<evidence type="ECO:0000313" key="2">
    <source>
        <dbReference type="Proteomes" id="UP001179121"/>
    </source>
</evidence>
<reference evidence="1" key="1">
    <citation type="submission" date="2022-10" db="EMBL/GenBank/DDBJ databases">
        <authorList>
            <person name="Koch H."/>
        </authorList>
    </citation>
    <scope>NUCLEOTIDE SEQUENCE</scope>
    <source>
        <strain evidence="1">DNF</strain>
    </source>
</reference>
<keyword evidence="2" id="KW-1185">Reference proteome</keyword>
<protein>
    <submittedName>
        <fullName evidence="1">Uncharacterized protein</fullName>
    </submittedName>
</protein>
<gene>
    <name evidence="1" type="ORF">DNFV4_01139</name>
</gene>